<feature type="compositionally biased region" description="Basic residues" evidence="4">
    <location>
        <begin position="167"/>
        <end position="180"/>
    </location>
</feature>
<dbReference type="GO" id="GO:0016747">
    <property type="term" value="F:acyltransferase activity, transferring groups other than amino-acyl groups"/>
    <property type="evidence" value="ECO:0007669"/>
    <property type="project" value="InterPro"/>
</dbReference>
<dbReference type="EMBL" id="WQNF01000003">
    <property type="protein sequence ID" value="MVT64612.1"/>
    <property type="molecule type" value="Genomic_DNA"/>
</dbReference>
<dbReference type="Proteomes" id="UP000436468">
    <property type="component" value="Unassembled WGS sequence"/>
</dbReference>
<dbReference type="InterPro" id="IPR016039">
    <property type="entry name" value="Thiolase-like"/>
</dbReference>
<evidence type="ECO:0000313" key="7">
    <source>
        <dbReference type="Proteomes" id="UP000436468"/>
    </source>
</evidence>
<keyword evidence="2" id="KW-0808">Transferase</keyword>
<feature type="region of interest" description="Disordered" evidence="4">
    <location>
        <begin position="156"/>
        <end position="180"/>
    </location>
</feature>
<dbReference type="PANTHER" id="PTHR18919:SF12">
    <property type="entry name" value="ACYLTRANSFERASE RV0859-RELATED"/>
    <property type="match status" value="1"/>
</dbReference>
<organism evidence="6 7">
    <name type="scientific">Bradyrhizobium pachyrhizi</name>
    <dbReference type="NCBI Taxonomy" id="280333"/>
    <lineage>
        <taxon>Bacteria</taxon>
        <taxon>Pseudomonadati</taxon>
        <taxon>Pseudomonadota</taxon>
        <taxon>Alphaproteobacteria</taxon>
        <taxon>Hyphomicrobiales</taxon>
        <taxon>Nitrobacteraceae</taxon>
        <taxon>Bradyrhizobium</taxon>
    </lineage>
</organism>
<reference evidence="6 7" key="1">
    <citation type="submission" date="2019-12" db="EMBL/GenBank/DDBJ databases">
        <title>Draft genome sequences Bradyrhizobium cajani AMBPC1010, Bradyrhizobium pachyrhizi AMBPC1040 and Bradyrhizobium yuanmingense ALSPC3051, three plant growth promoting strains isolated from nodules of Cajanus cajan L. in Dominican Republic.</title>
        <authorList>
            <person name="Flores-Felix J.D."/>
            <person name="Araujo J."/>
            <person name="Diaz-Alcantara C."/>
            <person name="Gonzalez-Andres F."/>
            <person name="Velazquez E."/>
        </authorList>
    </citation>
    <scope>NUCLEOTIDE SEQUENCE [LARGE SCALE GENOMIC DNA]</scope>
    <source>
        <strain evidence="6 7">1040</strain>
    </source>
</reference>
<feature type="domain" description="Thiolase C-terminal" evidence="5">
    <location>
        <begin position="59"/>
        <end position="137"/>
    </location>
</feature>
<evidence type="ECO:0000259" key="5">
    <source>
        <dbReference type="Pfam" id="PF02803"/>
    </source>
</evidence>
<comment type="similarity">
    <text evidence="1">Belongs to the thiolase-like superfamily. Thiolase family.</text>
</comment>
<proteinExistence type="inferred from homology"/>
<evidence type="ECO:0000256" key="4">
    <source>
        <dbReference type="SAM" id="MobiDB-lite"/>
    </source>
</evidence>
<dbReference type="Pfam" id="PF02803">
    <property type="entry name" value="Thiolase_C"/>
    <property type="match status" value="1"/>
</dbReference>
<keyword evidence="3" id="KW-0012">Acyltransferase</keyword>
<dbReference type="SUPFAM" id="SSF53901">
    <property type="entry name" value="Thiolase-like"/>
    <property type="match status" value="1"/>
</dbReference>
<evidence type="ECO:0000256" key="2">
    <source>
        <dbReference type="ARBA" id="ARBA00022679"/>
    </source>
</evidence>
<dbReference type="InterPro" id="IPR020613">
    <property type="entry name" value="Thiolase_CS"/>
</dbReference>
<dbReference type="InterPro" id="IPR020617">
    <property type="entry name" value="Thiolase_C"/>
</dbReference>
<name>A0A844SMH0_9BRAD</name>
<gene>
    <name evidence="6" type="ORF">GPL21_05720</name>
</gene>
<dbReference type="AlphaFoldDB" id="A0A844SMH0"/>
<dbReference type="PROSITE" id="PS00737">
    <property type="entry name" value="THIOLASE_2"/>
    <property type="match status" value="1"/>
</dbReference>
<sequence>MGSCRKRNPFPTVAQTVGFAPLERELKVFSWLDGHVCTTCAPGDQEKSQYRQRERGARRSASDCADCRAGRGYCSRKVLARAGLTLDDIDLFEVNEAFAVAVEKYIRDLRIDRNKINVNGGSIALGHPIGATGTVLIGASFPTGSPHPASRCNSNCAGTINAEAPPRRRAQGSLGRRRRT</sequence>
<evidence type="ECO:0000313" key="6">
    <source>
        <dbReference type="EMBL" id="MVT64612.1"/>
    </source>
</evidence>
<evidence type="ECO:0000256" key="1">
    <source>
        <dbReference type="ARBA" id="ARBA00010982"/>
    </source>
</evidence>
<evidence type="ECO:0000256" key="3">
    <source>
        <dbReference type="ARBA" id="ARBA00023315"/>
    </source>
</evidence>
<dbReference type="PANTHER" id="PTHR18919">
    <property type="entry name" value="ACETYL-COA C-ACYLTRANSFERASE"/>
    <property type="match status" value="1"/>
</dbReference>
<accession>A0A844SMH0</accession>
<dbReference type="Gene3D" id="3.40.47.10">
    <property type="match status" value="1"/>
</dbReference>
<protein>
    <recommendedName>
        <fullName evidence="5">Thiolase C-terminal domain-containing protein</fullName>
    </recommendedName>
</protein>
<keyword evidence="7" id="KW-1185">Reference proteome</keyword>
<comment type="caution">
    <text evidence="6">The sequence shown here is derived from an EMBL/GenBank/DDBJ whole genome shotgun (WGS) entry which is preliminary data.</text>
</comment>